<proteinExistence type="predicted"/>
<evidence type="ECO:0000313" key="1">
    <source>
        <dbReference type="EMBL" id="GAH85083.1"/>
    </source>
</evidence>
<organism evidence="1">
    <name type="scientific">marine sediment metagenome</name>
    <dbReference type="NCBI Taxonomy" id="412755"/>
    <lineage>
        <taxon>unclassified sequences</taxon>
        <taxon>metagenomes</taxon>
        <taxon>ecological metagenomes</taxon>
    </lineage>
</organism>
<dbReference type="EMBL" id="BARU01041125">
    <property type="protein sequence ID" value="GAH85083.1"/>
    <property type="molecule type" value="Genomic_DNA"/>
</dbReference>
<dbReference type="AlphaFoldDB" id="X1KSX5"/>
<accession>X1KSX5</accession>
<reference evidence="1" key="1">
    <citation type="journal article" date="2014" name="Front. Microbiol.">
        <title>High frequency of phylogenetically diverse reductive dehalogenase-homologous genes in deep subseafloor sedimentary metagenomes.</title>
        <authorList>
            <person name="Kawai M."/>
            <person name="Futagami T."/>
            <person name="Toyoda A."/>
            <person name="Takaki Y."/>
            <person name="Nishi S."/>
            <person name="Hori S."/>
            <person name="Arai W."/>
            <person name="Tsubouchi T."/>
            <person name="Morono Y."/>
            <person name="Uchiyama I."/>
            <person name="Ito T."/>
            <person name="Fujiyama A."/>
            <person name="Inagaki F."/>
            <person name="Takami H."/>
        </authorList>
    </citation>
    <scope>NUCLEOTIDE SEQUENCE</scope>
    <source>
        <strain evidence="1">Expedition CK06-06</strain>
    </source>
</reference>
<comment type="caution">
    <text evidence="1">The sequence shown here is derived from an EMBL/GenBank/DDBJ whole genome shotgun (WGS) entry which is preliminary data.</text>
</comment>
<sequence>ALAPKGVSGNLRRTIHAYLDYPTSVVTALMPYAKYVQGYPRVTRRHFHSWEKDYGFRQWARRRGFDTSNPKGGLLTWGYNVPFFTGAIDKITPRAMADLRRLHL</sequence>
<feature type="non-terminal residue" evidence="1">
    <location>
        <position position="1"/>
    </location>
</feature>
<gene>
    <name evidence="1" type="ORF">S03H2_63457</name>
</gene>
<name>X1KSX5_9ZZZZ</name>
<protein>
    <submittedName>
        <fullName evidence="1">Uncharacterized protein</fullName>
    </submittedName>
</protein>